<dbReference type="GO" id="GO:0005829">
    <property type="term" value="C:cytosol"/>
    <property type="evidence" value="ECO:0007669"/>
    <property type="project" value="EnsemblFungi"/>
</dbReference>
<dbReference type="EMBL" id="HE806321">
    <property type="protein sequence ID" value="CCH61662.1"/>
    <property type="molecule type" value="Genomic_DNA"/>
</dbReference>
<protein>
    <recommendedName>
        <fullName evidence="4">Actin patches distal protein 1</fullName>
    </recommendedName>
</protein>
<dbReference type="InParanoid" id="I2H5L0"/>
<name>I2H5L0_HENB6</name>
<dbReference type="eggNOG" id="ENOG502QT0V">
    <property type="taxonomic scope" value="Eukaryota"/>
</dbReference>
<dbReference type="PANTHER" id="PTHR31902:SF14">
    <property type="entry name" value="ACTIN PATCHES DISTAL PROTEIN 1"/>
    <property type="match status" value="1"/>
</dbReference>
<sequence>MQNLFGLRQKISGVVPVTDAKQKELEQTNNIGSEIEPLSEEDKLKINQSIKLTTTEELDSQEKTNAADSESDCENCTNHDDDHDEKVFNNLQIDKESTLFNSSKTPSIQLIVPTSQTDWKFDACMEFENSVQYKLNTWAMEQNRNNANININCNVTSLPINIMDIEIMRHQKNRILILPHFIWINDLTVDKVTDTMDTLLPFLLDHSKESKAKLLSQFDFLSEANEKAFVFICSHKTRDKRCGITAPILKKRFDTLLMKHGLYRDYSDIRHDGIQVAFINHVGGHKFAANVLIYLKSSNTLVWLGRITPNNVKYIVNGLLLNEHSPELAFPEKIRCIKKYNTDW</sequence>
<feature type="region of interest" description="Disordered" evidence="1">
    <location>
        <begin position="56"/>
        <end position="80"/>
    </location>
</feature>
<dbReference type="FunCoup" id="I2H5L0">
    <property type="interactions" value="59"/>
</dbReference>
<dbReference type="InterPro" id="IPR036249">
    <property type="entry name" value="Thioredoxin-like_sf"/>
</dbReference>
<evidence type="ECO:0000313" key="2">
    <source>
        <dbReference type="EMBL" id="CCH61662.1"/>
    </source>
</evidence>
<dbReference type="OMA" id="CTIKYPA"/>
<dbReference type="PANTHER" id="PTHR31902">
    <property type="entry name" value="ACTIN PATCHES DISTAL PROTEIN 1"/>
    <property type="match status" value="1"/>
</dbReference>
<dbReference type="AlphaFoldDB" id="I2H5L0"/>
<keyword evidence="3" id="KW-1185">Reference proteome</keyword>
<dbReference type="CDD" id="cd03062">
    <property type="entry name" value="TRX_Fd_Sucrase"/>
    <property type="match status" value="1"/>
</dbReference>
<proteinExistence type="predicted"/>
<dbReference type="HOGENOM" id="CLU_033921_1_0_1"/>
<accession>I2H5L0</accession>
<gene>
    <name evidence="2" type="primary">TBLA0F01190</name>
    <name evidence="2" type="ORF">TBLA_0F01190</name>
</gene>
<dbReference type="STRING" id="1071380.I2H5L0"/>
<evidence type="ECO:0000256" key="1">
    <source>
        <dbReference type="SAM" id="MobiDB-lite"/>
    </source>
</evidence>
<dbReference type="GeneID" id="14496771"/>
<dbReference type="Pfam" id="PF06999">
    <property type="entry name" value="Suc_Fer-like"/>
    <property type="match status" value="1"/>
</dbReference>
<reference evidence="2 3" key="1">
    <citation type="journal article" date="2011" name="Proc. Natl. Acad. Sci. U.S.A.">
        <title>Evolutionary erosion of yeast sex chromosomes by mating-type switching accidents.</title>
        <authorList>
            <person name="Gordon J.L."/>
            <person name="Armisen D."/>
            <person name="Proux-Wera E."/>
            <person name="Oheigeartaigh S.S."/>
            <person name="Byrne K.P."/>
            <person name="Wolfe K.H."/>
        </authorList>
    </citation>
    <scope>NUCLEOTIDE SEQUENCE [LARGE SCALE GENOMIC DNA]</scope>
    <source>
        <strain evidence="3">ATCC 34711 / CBS 6284 / DSM 70876 / NBRC 10599 / NRRL Y-10934 / UCD 77-7</strain>
    </source>
</reference>
<dbReference type="SUPFAM" id="SSF52833">
    <property type="entry name" value="Thioredoxin-like"/>
    <property type="match status" value="1"/>
</dbReference>
<dbReference type="Gene3D" id="3.40.30.10">
    <property type="entry name" value="Glutaredoxin"/>
    <property type="match status" value="1"/>
</dbReference>
<evidence type="ECO:0000313" key="3">
    <source>
        <dbReference type="Proteomes" id="UP000002866"/>
    </source>
</evidence>
<organism evidence="2 3">
    <name type="scientific">Henningerozyma blattae (strain ATCC 34711 / CBS 6284 / DSM 70876 / NBRC 10599 / NRRL Y-10934 / UCD 77-7)</name>
    <name type="common">Yeast</name>
    <name type="synonym">Tetrapisispora blattae</name>
    <dbReference type="NCBI Taxonomy" id="1071380"/>
    <lineage>
        <taxon>Eukaryota</taxon>
        <taxon>Fungi</taxon>
        <taxon>Dikarya</taxon>
        <taxon>Ascomycota</taxon>
        <taxon>Saccharomycotina</taxon>
        <taxon>Saccharomycetes</taxon>
        <taxon>Saccharomycetales</taxon>
        <taxon>Saccharomycetaceae</taxon>
        <taxon>Henningerozyma</taxon>
    </lineage>
</organism>
<dbReference type="InterPro" id="IPR009737">
    <property type="entry name" value="Aim32/Apd1-like"/>
</dbReference>
<dbReference type="Proteomes" id="UP000002866">
    <property type="component" value="Chromosome 6"/>
</dbReference>
<dbReference type="RefSeq" id="XP_004181181.1">
    <property type="nucleotide sequence ID" value="XM_004181133.1"/>
</dbReference>
<evidence type="ECO:0008006" key="4">
    <source>
        <dbReference type="Google" id="ProtNLM"/>
    </source>
</evidence>
<dbReference type="KEGG" id="tbl:TBLA_0F01190"/>
<dbReference type="OrthoDB" id="10253744at2759"/>